<evidence type="ECO:0000313" key="10">
    <source>
        <dbReference type="Proteomes" id="UP000724874"/>
    </source>
</evidence>
<sequence>MSSSPAYLDNNGADIPNETSSLLNGQSSRRPVAYHHSASASPHVSIHTPLASPHSLSGSRFHIRRTKSSSTDGTKRARFSKVELRLKNVGSVARDHLSSERTFLSYVRTSLALSSAGIALMQFLYLGSTTKSAAGPLGAVLIVFALLVLYMGTKRYFLVQRTLITGYFPVSTIGIAVISFCLGSLVTITFCVTLMGRSK</sequence>
<feature type="transmembrane region" description="Helical" evidence="7">
    <location>
        <begin position="173"/>
        <end position="195"/>
    </location>
</feature>
<keyword evidence="10" id="KW-1185">Reference proteome</keyword>
<dbReference type="PANTHER" id="PTHR34187:SF2">
    <property type="entry name" value="DUF202 DOMAIN-CONTAINING PROTEIN"/>
    <property type="match status" value="1"/>
</dbReference>
<dbReference type="InterPro" id="IPR052053">
    <property type="entry name" value="IM_YidH-like"/>
</dbReference>
<feature type="domain" description="DUF202" evidence="8">
    <location>
        <begin position="94"/>
        <end position="161"/>
    </location>
</feature>
<dbReference type="EMBL" id="JADNYJ010000118">
    <property type="protein sequence ID" value="KAF8883074.1"/>
    <property type="molecule type" value="Genomic_DNA"/>
</dbReference>
<protein>
    <recommendedName>
        <fullName evidence="8">DUF202 domain-containing protein</fullName>
    </recommendedName>
</protein>
<keyword evidence="3 7" id="KW-0812">Transmembrane</keyword>
<keyword evidence="2" id="KW-1003">Cell membrane</keyword>
<feature type="region of interest" description="Disordered" evidence="6">
    <location>
        <begin position="1"/>
        <end position="75"/>
    </location>
</feature>
<evidence type="ECO:0000259" key="8">
    <source>
        <dbReference type="Pfam" id="PF02656"/>
    </source>
</evidence>
<feature type="transmembrane region" description="Helical" evidence="7">
    <location>
        <begin position="106"/>
        <end position="126"/>
    </location>
</feature>
<dbReference type="Proteomes" id="UP000724874">
    <property type="component" value="Unassembled WGS sequence"/>
</dbReference>
<keyword evidence="4 7" id="KW-1133">Transmembrane helix</keyword>
<gene>
    <name evidence="9" type="ORF">CPB84DRAFT_1790359</name>
</gene>
<organism evidence="9 10">
    <name type="scientific">Gymnopilus junonius</name>
    <name type="common">Spectacular rustgill mushroom</name>
    <name type="synonym">Gymnopilus spectabilis subsp. junonius</name>
    <dbReference type="NCBI Taxonomy" id="109634"/>
    <lineage>
        <taxon>Eukaryota</taxon>
        <taxon>Fungi</taxon>
        <taxon>Dikarya</taxon>
        <taxon>Basidiomycota</taxon>
        <taxon>Agaricomycotina</taxon>
        <taxon>Agaricomycetes</taxon>
        <taxon>Agaricomycetidae</taxon>
        <taxon>Agaricales</taxon>
        <taxon>Agaricineae</taxon>
        <taxon>Hymenogastraceae</taxon>
        <taxon>Gymnopilus</taxon>
    </lineage>
</organism>
<evidence type="ECO:0000256" key="4">
    <source>
        <dbReference type="ARBA" id="ARBA00022989"/>
    </source>
</evidence>
<accession>A0A9P5TJM6</accession>
<reference evidence="9" key="1">
    <citation type="submission" date="2020-11" db="EMBL/GenBank/DDBJ databases">
        <authorList>
            <consortium name="DOE Joint Genome Institute"/>
            <person name="Ahrendt S."/>
            <person name="Riley R."/>
            <person name="Andreopoulos W."/>
            <person name="LaButti K."/>
            <person name="Pangilinan J."/>
            <person name="Ruiz-duenas F.J."/>
            <person name="Barrasa J.M."/>
            <person name="Sanchez-Garcia M."/>
            <person name="Camarero S."/>
            <person name="Miyauchi S."/>
            <person name="Serrano A."/>
            <person name="Linde D."/>
            <person name="Babiker R."/>
            <person name="Drula E."/>
            <person name="Ayuso-Fernandez I."/>
            <person name="Pacheco R."/>
            <person name="Padilla G."/>
            <person name="Ferreira P."/>
            <person name="Barriuso J."/>
            <person name="Kellner H."/>
            <person name="Castanera R."/>
            <person name="Alfaro M."/>
            <person name="Ramirez L."/>
            <person name="Pisabarro A.G."/>
            <person name="Kuo A."/>
            <person name="Tritt A."/>
            <person name="Lipzen A."/>
            <person name="He G."/>
            <person name="Yan M."/>
            <person name="Ng V."/>
            <person name="Cullen D."/>
            <person name="Martin F."/>
            <person name="Rosso M.-N."/>
            <person name="Henrissat B."/>
            <person name="Hibbett D."/>
            <person name="Martinez A.T."/>
            <person name="Grigoriev I.V."/>
        </authorList>
    </citation>
    <scope>NUCLEOTIDE SEQUENCE</scope>
    <source>
        <strain evidence="9">AH 44721</strain>
    </source>
</reference>
<feature type="transmembrane region" description="Helical" evidence="7">
    <location>
        <begin position="133"/>
        <end position="153"/>
    </location>
</feature>
<evidence type="ECO:0000256" key="7">
    <source>
        <dbReference type="SAM" id="Phobius"/>
    </source>
</evidence>
<feature type="compositionally biased region" description="Polar residues" evidence="6">
    <location>
        <begin position="17"/>
        <end position="29"/>
    </location>
</feature>
<comment type="caution">
    <text evidence="9">The sequence shown here is derived from an EMBL/GenBank/DDBJ whole genome shotgun (WGS) entry which is preliminary data.</text>
</comment>
<comment type="subcellular location">
    <subcellularLocation>
        <location evidence="1">Cell membrane</location>
        <topology evidence="1">Multi-pass membrane protein</topology>
    </subcellularLocation>
</comment>
<evidence type="ECO:0000256" key="1">
    <source>
        <dbReference type="ARBA" id="ARBA00004651"/>
    </source>
</evidence>
<keyword evidence="5 7" id="KW-0472">Membrane</keyword>
<dbReference type="AlphaFoldDB" id="A0A9P5TJM6"/>
<evidence type="ECO:0000256" key="3">
    <source>
        <dbReference type="ARBA" id="ARBA00022692"/>
    </source>
</evidence>
<name>A0A9P5TJM6_GYMJU</name>
<evidence type="ECO:0000313" key="9">
    <source>
        <dbReference type="EMBL" id="KAF8883074.1"/>
    </source>
</evidence>
<proteinExistence type="predicted"/>
<dbReference type="OrthoDB" id="199599at2759"/>
<evidence type="ECO:0000256" key="6">
    <source>
        <dbReference type="SAM" id="MobiDB-lite"/>
    </source>
</evidence>
<dbReference type="PANTHER" id="PTHR34187">
    <property type="entry name" value="FGR18P"/>
    <property type="match status" value="1"/>
</dbReference>
<dbReference type="InterPro" id="IPR003807">
    <property type="entry name" value="DUF202"/>
</dbReference>
<dbReference type="Pfam" id="PF02656">
    <property type="entry name" value="DUF202"/>
    <property type="match status" value="1"/>
</dbReference>
<evidence type="ECO:0000256" key="5">
    <source>
        <dbReference type="ARBA" id="ARBA00023136"/>
    </source>
</evidence>
<evidence type="ECO:0000256" key="2">
    <source>
        <dbReference type="ARBA" id="ARBA00022475"/>
    </source>
</evidence>
<dbReference type="GO" id="GO:0005886">
    <property type="term" value="C:plasma membrane"/>
    <property type="evidence" value="ECO:0007669"/>
    <property type="project" value="UniProtKB-SubCell"/>
</dbReference>